<reference evidence="4" key="1">
    <citation type="submission" date="2020-05" db="EMBL/GenBank/DDBJ databases">
        <title>Mycena genomes resolve the evolution of fungal bioluminescence.</title>
        <authorList>
            <person name="Tsai I.J."/>
        </authorList>
    </citation>
    <scope>NUCLEOTIDE SEQUENCE</scope>
    <source>
        <strain evidence="4">160909Yilan</strain>
    </source>
</reference>
<comment type="caution">
    <text evidence="4">The sequence shown here is derived from an EMBL/GenBank/DDBJ whole genome shotgun (WGS) entry which is preliminary data.</text>
</comment>
<proteinExistence type="predicted"/>
<protein>
    <submittedName>
        <fullName evidence="4">NACHT domain-containing protein</fullName>
    </submittedName>
</protein>
<name>A0A8H6ZC63_9AGAR</name>
<feature type="domain" description="NACHT" evidence="3">
    <location>
        <begin position="159"/>
        <end position="304"/>
    </location>
</feature>
<organism evidence="4 5">
    <name type="scientific">Mycena sanguinolenta</name>
    <dbReference type="NCBI Taxonomy" id="230812"/>
    <lineage>
        <taxon>Eukaryota</taxon>
        <taxon>Fungi</taxon>
        <taxon>Dikarya</taxon>
        <taxon>Basidiomycota</taxon>
        <taxon>Agaricomycotina</taxon>
        <taxon>Agaricomycetes</taxon>
        <taxon>Agaricomycetidae</taxon>
        <taxon>Agaricales</taxon>
        <taxon>Marasmiineae</taxon>
        <taxon>Mycenaceae</taxon>
        <taxon>Mycena</taxon>
    </lineage>
</organism>
<keyword evidence="5" id="KW-1185">Reference proteome</keyword>
<evidence type="ECO:0000313" key="4">
    <source>
        <dbReference type="EMBL" id="KAF7372995.1"/>
    </source>
</evidence>
<evidence type="ECO:0000256" key="2">
    <source>
        <dbReference type="SAM" id="MobiDB-lite"/>
    </source>
</evidence>
<dbReference type="OrthoDB" id="3009569at2759"/>
<accession>A0A8H6ZC63</accession>
<dbReference type="PROSITE" id="PS50837">
    <property type="entry name" value="NACHT"/>
    <property type="match status" value="1"/>
</dbReference>
<dbReference type="PANTHER" id="PTHR10039:SF17">
    <property type="entry name" value="FUNGAL STAND N-TERMINAL GOODBYE DOMAIN-CONTAINING PROTEIN-RELATED"/>
    <property type="match status" value="1"/>
</dbReference>
<dbReference type="InterPro" id="IPR027417">
    <property type="entry name" value="P-loop_NTPase"/>
</dbReference>
<sequence>MPADRRRSKLPQARSSGRQTMVNYIEGGRGGSGGDAHAHGTGGNGGHGMGPSLSFDISVGHFIMHNSVNGDDDCMSGDASRQNAVGRDSLHGSRSGPLIQQNIHQHGYRGIDILHRTVALAAMHDSAESYPQPRCHPETRTKMLDDLRKWALQPHPKTTILWLYGPAGAGKSTIMQTLAGQLRNAGRLGGCFFFKRTHVARGNARTLFATIAYQLALSASWLKTPISETVENDPSIVARSIDTQMRTLISEPSSPYRNHDPLAIIIDGLDECDGHDVQENILRILRNSCSDYTIPFRFFVASRPEPHIREVFDSPFYSGHYRSVNVEQSFHDVRKYLCDEFARIHREHRTMANVPLPWPLPDILEQLVKKSSGHFIYASTIIRFIDDKNYHPTQRLAAVQDANSTDPQSAFDSLDQLYMTILSSAPRQSELVPVLCAIVNFEVDPEQIDQLFRLAEGETRLLLRSLHSVLRIPSNDARWTKHQVSTYHASFLDFLNNPGRSRTFCVGTLHHRIDLARCVLEAFVGPHENAQGFWSRFLASNLIPFIKSLPHSTAVAELFPLIGTMDPECIFWFFAYDVPGLMLAWLKKIPSVPRDLIKLWEDYECMASLENTVLRGPPPYSHTKHIFPCSPECLRILISLVMFKHNSLWKLRGCLDLTWTAMRSAICGPSSNVASDPHRPPVLAVHLAFRDVALQFIRKMVKNHVDIGGKVYSWESRDSALDSIGRHQKDNDATGLQIKQSFTHSNEQHELAAGISYLVRLSPPCPVLYRELWSIPIVPEDESSWLNGFLLIHHVSKWLESFLNPSMELITFWKQAQGRFDSRPIEMDGLDYAENEWRVRVNNWNQTIVHLDLPDDLKISIP</sequence>
<feature type="compositionally biased region" description="Gly residues" evidence="2">
    <location>
        <begin position="27"/>
        <end position="49"/>
    </location>
</feature>
<dbReference type="Pfam" id="PF24883">
    <property type="entry name" value="NPHP3_N"/>
    <property type="match status" value="1"/>
</dbReference>
<dbReference type="EMBL" id="JACAZH010000003">
    <property type="protein sequence ID" value="KAF7372995.1"/>
    <property type="molecule type" value="Genomic_DNA"/>
</dbReference>
<dbReference type="InterPro" id="IPR007111">
    <property type="entry name" value="NACHT_NTPase"/>
</dbReference>
<dbReference type="Gene3D" id="3.40.50.300">
    <property type="entry name" value="P-loop containing nucleotide triphosphate hydrolases"/>
    <property type="match status" value="1"/>
</dbReference>
<feature type="region of interest" description="Disordered" evidence="2">
    <location>
        <begin position="24"/>
        <end position="49"/>
    </location>
</feature>
<gene>
    <name evidence="4" type="ORF">MSAN_00506800</name>
</gene>
<keyword evidence="1" id="KW-0677">Repeat</keyword>
<evidence type="ECO:0000259" key="3">
    <source>
        <dbReference type="PROSITE" id="PS50837"/>
    </source>
</evidence>
<dbReference type="Proteomes" id="UP000623467">
    <property type="component" value="Unassembled WGS sequence"/>
</dbReference>
<evidence type="ECO:0000313" key="5">
    <source>
        <dbReference type="Proteomes" id="UP000623467"/>
    </source>
</evidence>
<dbReference type="InterPro" id="IPR056884">
    <property type="entry name" value="NPHP3-like_N"/>
</dbReference>
<dbReference type="SUPFAM" id="SSF52540">
    <property type="entry name" value="P-loop containing nucleoside triphosphate hydrolases"/>
    <property type="match status" value="1"/>
</dbReference>
<dbReference type="PANTHER" id="PTHR10039">
    <property type="entry name" value="AMELOGENIN"/>
    <property type="match status" value="1"/>
</dbReference>
<evidence type="ECO:0000256" key="1">
    <source>
        <dbReference type="ARBA" id="ARBA00022737"/>
    </source>
</evidence>
<dbReference type="AlphaFoldDB" id="A0A8H6ZC63"/>